<keyword evidence="3" id="KW-1185">Reference proteome</keyword>
<dbReference type="EMBL" id="BOOA01000076">
    <property type="protein sequence ID" value="GIH28281.1"/>
    <property type="molecule type" value="Genomic_DNA"/>
</dbReference>
<name>A0A919QI48_9ACTN</name>
<feature type="signal peptide" evidence="1">
    <location>
        <begin position="1"/>
        <end position="19"/>
    </location>
</feature>
<evidence type="ECO:0000256" key="1">
    <source>
        <dbReference type="SAM" id="SignalP"/>
    </source>
</evidence>
<evidence type="ECO:0000313" key="2">
    <source>
        <dbReference type="EMBL" id="GIH28281.1"/>
    </source>
</evidence>
<dbReference type="RefSeq" id="WP_204044905.1">
    <property type="nucleotide sequence ID" value="NZ_BOOA01000076.1"/>
</dbReference>
<accession>A0A919QI48</accession>
<comment type="caution">
    <text evidence="2">The sequence shown here is derived from an EMBL/GenBank/DDBJ whole genome shotgun (WGS) entry which is preliminary data.</text>
</comment>
<dbReference type="SUPFAM" id="SSF63829">
    <property type="entry name" value="Calcium-dependent phosphotriesterase"/>
    <property type="match status" value="1"/>
</dbReference>
<organism evidence="2 3">
    <name type="scientific">Acrocarpospora phusangensis</name>
    <dbReference type="NCBI Taxonomy" id="1070424"/>
    <lineage>
        <taxon>Bacteria</taxon>
        <taxon>Bacillati</taxon>
        <taxon>Actinomycetota</taxon>
        <taxon>Actinomycetes</taxon>
        <taxon>Streptosporangiales</taxon>
        <taxon>Streptosporangiaceae</taxon>
        <taxon>Acrocarpospora</taxon>
    </lineage>
</organism>
<feature type="chain" id="PRO_5036919287" evidence="1">
    <location>
        <begin position="20"/>
        <end position="355"/>
    </location>
</feature>
<dbReference type="Proteomes" id="UP000640052">
    <property type="component" value="Unassembled WGS sequence"/>
</dbReference>
<evidence type="ECO:0000313" key="3">
    <source>
        <dbReference type="Proteomes" id="UP000640052"/>
    </source>
</evidence>
<proteinExistence type="predicted"/>
<reference evidence="2" key="1">
    <citation type="submission" date="2021-01" db="EMBL/GenBank/DDBJ databases">
        <title>Whole genome shotgun sequence of Acrocarpospora phusangensis NBRC 108782.</title>
        <authorList>
            <person name="Komaki H."/>
            <person name="Tamura T."/>
        </authorList>
    </citation>
    <scope>NUCLEOTIDE SEQUENCE</scope>
    <source>
        <strain evidence="2">NBRC 108782</strain>
    </source>
</reference>
<protein>
    <submittedName>
        <fullName evidence="2">Uncharacterized protein</fullName>
    </submittedName>
</protein>
<keyword evidence="1" id="KW-0732">Signal</keyword>
<sequence>MFAHVLLTLSLLAPQQATAAPAWTIQRTSGISNASALLDVSASGASDAWAVGYGCSAEDNEGCPAIQRWNGRTWRKVTDARTNAYHAVGVSAASPNNVWVVGNGTTAWAGHWNGRAWTSYQPFGAAEHNRISDVAVSGRPWFAGSTADGRGVVLSWSKARGFRTVFANPGSLNAITARSATGDVWAVGANGSQPMIVHGSNGRFTEHRAPLIPGGVLTRVWQAAKNDVWAVGHTGGTFATSKPLVLRYDGRSWRQVSVPVAKGRLTGVTSDGAGVVWASGVDFAHGRQVLLIRLGAGRPQVSWSQVLTIPNQRDYDPDTVTKVSISRVPGTRHGLWAAVAAGGGDFETHFLMRRK</sequence>
<gene>
    <name evidence="2" type="ORF">Aph01nite_65910</name>
</gene>
<dbReference type="AlphaFoldDB" id="A0A919QI48"/>